<dbReference type="EMBL" id="OX459119">
    <property type="protein sequence ID" value="CAI9095474.1"/>
    <property type="molecule type" value="Genomic_DNA"/>
</dbReference>
<name>A0AAV1CIH1_OLDCO</name>
<gene>
    <name evidence="1" type="ORF">OLC1_LOCUS6442</name>
</gene>
<dbReference type="Proteomes" id="UP001161247">
    <property type="component" value="Chromosome 2"/>
</dbReference>
<sequence>MPPTGKDRASSSDEVVASMENSIKDVRSELAEHKEYIDAKFEAKFQAFTAHIEARFDAKFQALTAHLESLIVQKSQNNHTNPNISMLNHLLISLFPNPYLNPPLF</sequence>
<keyword evidence="2" id="KW-1185">Reference proteome</keyword>
<dbReference type="AlphaFoldDB" id="A0AAV1CIH1"/>
<evidence type="ECO:0000313" key="2">
    <source>
        <dbReference type="Proteomes" id="UP001161247"/>
    </source>
</evidence>
<accession>A0AAV1CIH1</accession>
<organism evidence="1 2">
    <name type="scientific">Oldenlandia corymbosa var. corymbosa</name>
    <dbReference type="NCBI Taxonomy" id="529605"/>
    <lineage>
        <taxon>Eukaryota</taxon>
        <taxon>Viridiplantae</taxon>
        <taxon>Streptophyta</taxon>
        <taxon>Embryophyta</taxon>
        <taxon>Tracheophyta</taxon>
        <taxon>Spermatophyta</taxon>
        <taxon>Magnoliopsida</taxon>
        <taxon>eudicotyledons</taxon>
        <taxon>Gunneridae</taxon>
        <taxon>Pentapetalae</taxon>
        <taxon>asterids</taxon>
        <taxon>lamiids</taxon>
        <taxon>Gentianales</taxon>
        <taxon>Rubiaceae</taxon>
        <taxon>Rubioideae</taxon>
        <taxon>Spermacoceae</taxon>
        <taxon>Hedyotis-Oldenlandia complex</taxon>
        <taxon>Oldenlandia</taxon>
    </lineage>
</organism>
<reference evidence="1" key="1">
    <citation type="submission" date="2023-03" db="EMBL/GenBank/DDBJ databases">
        <authorList>
            <person name="Julca I."/>
        </authorList>
    </citation>
    <scope>NUCLEOTIDE SEQUENCE</scope>
</reference>
<protein>
    <submittedName>
        <fullName evidence="1">OLC1v1031432C1</fullName>
    </submittedName>
</protein>
<evidence type="ECO:0000313" key="1">
    <source>
        <dbReference type="EMBL" id="CAI9095474.1"/>
    </source>
</evidence>
<proteinExistence type="predicted"/>